<gene>
    <name evidence="1" type="ORF">MNB_SM-5-1367</name>
</gene>
<dbReference type="AlphaFoldDB" id="A0A1W1BC13"/>
<reference evidence="1" key="1">
    <citation type="submission" date="2016-10" db="EMBL/GenBank/DDBJ databases">
        <authorList>
            <person name="de Groot N.N."/>
        </authorList>
    </citation>
    <scope>NUCLEOTIDE SEQUENCE</scope>
</reference>
<proteinExistence type="predicted"/>
<organism evidence="1">
    <name type="scientific">hydrothermal vent metagenome</name>
    <dbReference type="NCBI Taxonomy" id="652676"/>
    <lineage>
        <taxon>unclassified sequences</taxon>
        <taxon>metagenomes</taxon>
        <taxon>ecological metagenomes</taxon>
    </lineage>
</organism>
<protein>
    <recommendedName>
        <fullName evidence="2">GGDEF domain-containing protein</fullName>
    </recommendedName>
</protein>
<sequence>MIEIAKLIHADKHRFYELIEGEISQFLYREKRYHQPFSLVAIYAVNATTLTLSLLKEKLRLSDKPIVLNDHLICIAFDNTTEDTYVKTAENLTSFLKKSDYTNNFFLSSVHSSEFPDNTLEMTNTLFDRLQYALEHKLYNTVVYEDYLI</sequence>
<accession>A0A1W1BC13</accession>
<name>A0A1W1BC13_9ZZZZ</name>
<dbReference type="EMBL" id="FPHH01000005">
    <property type="protein sequence ID" value="SFV51023.1"/>
    <property type="molecule type" value="Genomic_DNA"/>
</dbReference>
<evidence type="ECO:0000313" key="1">
    <source>
        <dbReference type="EMBL" id="SFV51023.1"/>
    </source>
</evidence>
<evidence type="ECO:0008006" key="2">
    <source>
        <dbReference type="Google" id="ProtNLM"/>
    </source>
</evidence>